<evidence type="ECO:0000313" key="3">
    <source>
        <dbReference type="EMBL" id="BBF69859.1"/>
    </source>
</evidence>
<evidence type="ECO:0000313" key="4">
    <source>
        <dbReference type="Proteomes" id="UP001059971"/>
    </source>
</evidence>
<dbReference type="Proteomes" id="UP001059971">
    <property type="component" value="Chromosome 1"/>
</dbReference>
<evidence type="ECO:0000256" key="1">
    <source>
        <dbReference type="SAM" id="MobiDB-lite"/>
    </source>
</evidence>
<proteinExistence type="predicted"/>
<keyword evidence="2" id="KW-0732">Signal</keyword>
<gene>
    <name evidence="3" type="ORF">SBA_ch1_20590</name>
</gene>
<accession>A0ABM7G1S7</accession>
<organism evidence="3 4">
    <name type="scientific">Sphingomonas bisphenolicum</name>
    <dbReference type="NCBI Taxonomy" id="296544"/>
    <lineage>
        <taxon>Bacteria</taxon>
        <taxon>Pseudomonadati</taxon>
        <taxon>Pseudomonadota</taxon>
        <taxon>Alphaproteobacteria</taxon>
        <taxon>Sphingomonadales</taxon>
        <taxon>Sphingomonadaceae</taxon>
        <taxon>Sphingomonas</taxon>
    </lineage>
</organism>
<feature type="signal peptide" evidence="2">
    <location>
        <begin position="1"/>
        <end position="23"/>
    </location>
</feature>
<feature type="region of interest" description="Disordered" evidence="1">
    <location>
        <begin position="372"/>
        <end position="399"/>
    </location>
</feature>
<evidence type="ECO:0000256" key="2">
    <source>
        <dbReference type="SAM" id="SignalP"/>
    </source>
</evidence>
<dbReference type="RefSeq" id="WP_261934359.1">
    <property type="nucleotide sequence ID" value="NZ_AP018817.1"/>
</dbReference>
<keyword evidence="4" id="KW-1185">Reference proteome</keyword>
<name>A0ABM7G1S7_9SPHN</name>
<reference evidence="3" key="1">
    <citation type="submission" date="2018-07" db="EMBL/GenBank/DDBJ databases">
        <title>Complete genome sequence of Sphingomonas bisphenolicum strain AO1, a bisphenol A degradative bacterium isolated from Japanese farm field.</title>
        <authorList>
            <person name="Murakami M."/>
            <person name="Koh M."/>
            <person name="Koba S."/>
            <person name="Matsumura Y."/>
        </authorList>
    </citation>
    <scope>NUCLEOTIDE SEQUENCE</scope>
    <source>
        <strain evidence="3">AO1</strain>
    </source>
</reference>
<protein>
    <submittedName>
        <fullName evidence="3">Uncharacterized protein</fullName>
    </submittedName>
</protein>
<sequence>MRKLLTSRPARGAFLLASFTLLAAPVPSQQASGPIARYTIDAGTMSGMAAMAGGGGGMGAAMSMMMGGGRNQPLHELVLRLGSTRAPASGAPAADHFMPAGAGLGASVPLVTPRIVPSDDQPMPGERPKGRLLLFWGCGATPGAGQPVVIDFAKVAKGQMPPGLYMSGASIPQEWQIRASNSKTYGDWPNSQTRKTVPANASLLGDHRISGNYSPDIAFNLKQDFMPAITGTARAIAGGATILSWNSLPQATGYYAWTFGAKENGDMVWWASSATQAFGGPVWDWMSPAAVQKMIAQKIVMPPSQTSCTVPAAVTQAGGEMLMGSLYAYGPEANFTYPPRPADPKAVWKPEWIARVRYRANTMWMLNGPDMGSMMGQAGDNGDDAPTQQQQKKKKKCGGGLGGMLGSAMGVGC</sequence>
<dbReference type="EMBL" id="AP018817">
    <property type="protein sequence ID" value="BBF69859.1"/>
    <property type="molecule type" value="Genomic_DNA"/>
</dbReference>
<feature type="chain" id="PRO_5045823072" evidence="2">
    <location>
        <begin position="24"/>
        <end position="413"/>
    </location>
</feature>